<dbReference type="SUPFAM" id="SSF55811">
    <property type="entry name" value="Nudix"/>
    <property type="match status" value="1"/>
</dbReference>
<dbReference type="NCBIfam" id="NF001299">
    <property type="entry name" value="PRK00241.1"/>
    <property type="match status" value="1"/>
</dbReference>
<keyword evidence="4" id="KW-0479">Metal-binding</keyword>
<dbReference type="InterPro" id="IPR049734">
    <property type="entry name" value="NudC-like_C"/>
</dbReference>
<keyword evidence="11" id="KW-1185">Reference proteome</keyword>
<keyword evidence="6" id="KW-0460">Magnesium</keyword>
<evidence type="ECO:0000256" key="5">
    <source>
        <dbReference type="ARBA" id="ARBA00022801"/>
    </source>
</evidence>
<keyword evidence="5 8" id="KW-0378">Hydrolase</keyword>
<dbReference type="PRINTS" id="PR00502">
    <property type="entry name" value="NUDIXFAMILY"/>
</dbReference>
<comment type="caution">
    <text evidence="10">The sequence shown here is derived from an EMBL/GenBank/DDBJ whole genome shotgun (WGS) entry which is preliminary data.</text>
</comment>
<feature type="domain" description="Nudix hydrolase" evidence="9">
    <location>
        <begin position="173"/>
        <end position="299"/>
    </location>
</feature>
<evidence type="ECO:0000256" key="2">
    <source>
        <dbReference type="ARBA" id="ARBA00005582"/>
    </source>
</evidence>
<dbReference type="PROSITE" id="PS51462">
    <property type="entry name" value="NUDIX"/>
    <property type="match status" value="1"/>
</dbReference>
<proteinExistence type="inferred from homology"/>
<dbReference type="InterPro" id="IPR015375">
    <property type="entry name" value="NADH_PPase-like_N"/>
</dbReference>
<dbReference type="InterPro" id="IPR020476">
    <property type="entry name" value="Nudix_hydrolase"/>
</dbReference>
<dbReference type="Gene3D" id="3.90.79.10">
    <property type="entry name" value="Nucleoside Triphosphate Pyrophosphohydrolase"/>
    <property type="match status" value="1"/>
</dbReference>
<dbReference type="Pfam" id="PF00293">
    <property type="entry name" value="NUDIX"/>
    <property type="match status" value="1"/>
</dbReference>
<dbReference type="EMBL" id="PYYB01000001">
    <property type="protein sequence ID" value="PTL59346.1"/>
    <property type="molecule type" value="Genomic_DNA"/>
</dbReference>
<dbReference type="GO" id="GO:0046872">
    <property type="term" value="F:metal ion binding"/>
    <property type="evidence" value="ECO:0007669"/>
    <property type="project" value="UniProtKB-KW"/>
</dbReference>
<dbReference type="GO" id="GO:0019677">
    <property type="term" value="P:NAD+ catabolic process"/>
    <property type="evidence" value="ECO:0007669"/>
    <property type="project" value="TreeGrafter"/>
</dbReference>
<keyword evidence="7" id="KW-0520">NAD</keyword>
<evidence type="ECO:0000313" key="11">
    <source>
        <dbReference type="Proteomes" id="UP000240739"/>
    </source>
</evidence>
<dbReference type="GO" id="GO:0005829">
    <property type="term" value="C:cytosol"/>
    <property type="evidence" value="ECO:0007669"/>
    <property type="project" value="TreeGrafter"/>
</dbReference>
<organism evidence="10 11">
    <name type="scientific">Paraconexibacter algicola</name>
    <dbReference type="NCBI Taxonomy" id="2133960"/>
    <lineage>
        <taxon>Bacteria</taxon>
        <taxon>Bacillati</taxon>
        <taxon>Actinomycetota</taxon>
        <taxon>Thermoleophilia</taxon>
        <taxon>Solirubrobacterales</taxon>
        <taxon>Paraconexibacteraceae</taxon>
        <taxon>Paraconexibacter</taxon>
    </lineage>
</organism>
<evidence type="ECO:0000256" key="3">
    <source>
        <dbReference type="ARBA" id="ARBA00012381"/>
    </source>
</evidence>
<dbReference type="InterPro" id="IPR020084">
    <property type="entry name" value="NUDIX_hydrolase_CS"/>
</dbReference>
<comment type="cofactor">
    <cofactor evidence="1">
        <name>Mg(2+)</name>
        <dbReference type="ChEBI" id="CHEBI:18420"/>
    </cofactor>
</comment>
<accession>A0A2T4UJC8</accession>
<dbReference type="InterPro" id="IPR015797">
    <property type="entry name" value="NUDIX_hydrolase-like_dom_sf"/>
</dbReference>
<dbReference type="PANTHER" id="PTHR42904:SF8">
    <property type="entry name" value="NAD(+) DIPHOSPHATASE"/>
    <property type="match status" value="1"/>
</dbReference>
<dbReference type="OrthoDB" id="9791656at2"/>
<dbReference type="Pfam" id="PF09296">
    <property type="entry name" value="NUDIX-like"/>
    <property type="match status" value="1"/>
</dbReference>
<dbReference type="PROSITE" id="PS00893">
    <property type="entry name" value="NUDIX_BOX"/>
    <property type="match status" value="1"/>
</dbReference>
<gene>
    <name evidence="10" type="ORF">C7Y72_06610</name>
</gene>
<dbReference type="GO" id="GO:0035529">
    <property type="term" value="F:NADH pyrophosphatase activity"/>
    <property type="evidence" value="ECO:0007669"/>
    <property type="project" value="TreeGrafter"/>
</dbReference>
<dbReference type="InterPro" id="IPR000086">
    <property type="entry name" value="NUDIX_hydrolase_dom"/>
</dbReference>
<name>A0A2T4UJC8_9ACTN</name>
<dbReference type="RefSeq" id="WP_107567889.1">
    <property type="nucleotide sequence ID" value="NZ_PYYB01000001.1"/>
</dbReference>
<dbReference type="PANTHER" id="PTHR42904">
    <property type="entry name" value="NUDIX HYDROLASE, NUDC SUBFAMILY"/>
    <property type="match status" value="1"/>
</dbReference>
<protein>
    <recommendedName>
        <fullName evidence="3">NAD(+) diphosphatase</fullName>
        <ecNumber evidence="3">3.6.1.22</ecNumber>
    </recommendedName>
</protein>
<reference evidence="10 11" key="1">
    <citation type="submission" date="2018-03" db="EMBL/GenBank/DDBJ databases">
        <title>Aquarubrobacter algicola gen. nov., sp. nov., a novel actinobacterium isolated from shallow eutrophic lake during the end of cyanobacterial harmful algal blooms.</title>
        <authorList>
            <person name="Chun S.J."/>
        </authorList>
    </citation>
    <scope>NUCLEOTIDE SEQUENCE [LARGE SCALE GENOMIC DNA]</scope>
    <source>
        <strain evidence="10 11">Seoho-28</strain>
    </source>
</reference>
<evidence type="ECO:0000313" key="10">
    <source>
        <dbReference type="EMBL" id="PTL59346.1"/>
    </source>
</evidence>
<dbReference type="Proteomes" id="UP000240739">
    <property type="component" value="Unassembled WGS sequence"/>
</dbReference>
<evidence type="ECO:0000256" key="8">
    <source>
        <dbReference type="RuleBase" id="RU003476"/>
    </source>
</evidence>
<evidence type="ECO:0000256" key="4">
    <source>
        <dbReference type="ARBA" id="ARBA00022723"/>
    </source>
</evidence>
<dbReference type="Gene3D" id="3.90.79.20">
    <property type="match status" value="1"/>
</dbReference>
<evidence type="ECO:0000256" key="7">
    <source>
        <dbReference type="ARBA" id="ARBA00023027"/>
    </source>
</evidence>
<evidence type="ECO:0000259" key="9">
    <source>
        <dbReference type="PROSITE" id="PS51462"/>
    </source>
</evidence>
<dbReference type="InterPro" id="IPR050241">
    <property type="entry name" value="NAD-cap_RNA_hydrolase_NudC"/>
</dbReference>
<evidence type="ECO:0000256" key="1">
    <source>
        <dbReference type="ARBA" id="ARBA00001946"/>
    </source>
</evidence>
<dbReference type="AlphaFoldDB" id="A0A2T4UJC8"/>
<comment type="similarity">
    <text evidence="2 8">Belongs to the Nudix hydrolase family.</text>
</comment>
<dbReference type="CDD" id="cd03429">
    <property type="entry name" value="NUDIX_NADH_pyrophosphatase_Nudt13"/>
    <property type="match status" value="1"/>
</dbReference>
<sequence length="311" mass="32768">MPAPIPYAGGTLDRLGERRSDPALVTETLADPRTRAVVVGDRGVLVDGTVELSGADPWALTEDGELLHAGRVPLAGRTLVGQGADGDGAPLLLGVDADGTAVYVAEAGPEDELSDLRAAAAVLSPQDAGLLAYASTLRHWHRTHAFCGVCGRPNVSGDAGHVRTCPDGHQTHPRTDPVVIMLVTDGADRVLLGRQPSWPPDRWSSLAGFVEPGESLEAAVAREVAEEAGILVDEVRYVATQPWPFPASLMIGCEARWVSGDAHVVDAELEDVRWFTREEIAAAVAGDPGAPLLLPPSIAIARHLLDRWLAG</sequence>
<dbReference type="GO" id="GO:0006742">
    <property type="term" value="P:NADP+ catabolic process"/>
    <property type="evidence" value="ECO:0007669"/>
    <property type="project" value="TreeGrafter"/>
</dbReference>
<evidence type="ECO:0000256" key="6">
    <source>
        <dbReference type="ARBA" id="ARBA00022842"/>
    </source>
</evidence>
<dbReference type="EC" id="3.6.1.22" evidence="3"/>